<dbReference type="InterPro" id="IPR015375">
    <property type="entry name" value="NADH_PPase-like_N"/>
</dbReference>
<dbReference type="RefSeq" id="WP_110107037.1">
    <property type="nucleotide sequence ID" value="NZ_JACBZZ010000001.1"/>
</dbReference>
<keyword evidence="5" id="KW-0479">Metal-binding</keyword>
<organism evidence="10 11">
    <name type="scientific">Arthrobacter psychrochitiniphilus</name>
    <dbReference type="NCBI Taxonomy" id="291045"/>
    <lineage>
        <taxon>Bacteria</taxon>
        <taxon>Bacillati</taxon>
        <taxon>Actinomycetota</taxon>
        <taxon>Actinomycetes</taxon>
        <taxon>Micrococcales</taxon>
        <taxon>Micrococcaceae</taxon>
        <taxon>Arthrobacter</taxon>
    </lineage>
</organism>
<evidence type="ECO:0000256" key="8">
    <source>
        <dbReference type="ARBA" id="ARBA00023027"/>
    </source>
</evidence>
<keyword evidence="7" id="KW-0460">Magnesium</keyword>
<evidence type="ECO:0000313" key="10">
    <source>
        <dbReference type="EMBL" id="PXA64533.1"/>
    </source>
</evidence>
<keyword evidence="11" id="KW-1185">Reference proteome</keyword>
<dbReference type="SMR" id="A0A2V3DNI1"/>
<dbReference type="Gene3D" id="3.90.79.20">
    <property type="match status" value="1"/>
</dbReference>
<proteinExistence type="inferred from homology"/>
<accession>A0A2V3DNI1</accession>
<dbReference type="PROSITE" id="PS51462">
    <property type="entry name" value="NUDIX"/>
    <property type="match status" value="1"/>
</dbReference>
<dbReference type="InterPro" id="IPR015797">
    <property type="entry name" value="NUDIX_hydrolase-like_dom_sf"/>
</dbReference>
<keyword evidence="6" id="KW-0378">Hydrolase</keyword>
<comment type="similarity">
    <text evidence="3">Belongs to the Nudix hydrolase family. NudC subfamily.</text>
</comment>
<evidence type="ECO:0000256" key="4">
    <source>
        <dbReference type="ARBA" id="ARBA00012381"/>
    </source>
</evidence>
<evidence type="ECO:0000256" key="7">
    <source>
        <dbReference type="ARBA" id="ARBA00022842"/>
    </source>
</evidence>
<dbReference type="PANTHER" id="PTHR42904:SF6">
    <property type="entry name" value="NAD-CAPPED RNA HYDROLASE NUDT12"/>
    <property type="match status" value="1"/>
</dbReference>
<comment type="cofactor">
    <cofactor evidence="2">
        <name>Zn(2+)</name>
        <dbReference type="ChEBI" id="CHEBI:29105"/>
    </cofactor>
</comment>
<dbReference type="Pfam" id="PF09296">
    <property type="entry name" value="NUDIX-like"/>
    <property type="match status" value="1"/>
</dbReference>
<dbReference type="Pfam" id="PF00293">
    <property type="entry name" value="NUDIX"/>
    <property type="match status" value="1"/>
</dbReference>
<dbReference type="OrthoDB" id="9791656at2"/>
<reference evidence="10 11" key="1">
    <citation type="submission" date="2018-05" db="EMBL/GenBank/DDBJ databases">
        <title>Genetic diversity of glacier-inhabiting Cryobacterium bacteria in China and description of Cryobacterium mengkeensis sp. nov. and Arthrobacter glacialis sp. nov.</title>
        <authorList>
            <person name="Liu Q."/>
            <person name="Xin Y.-H."/>
        </authorList>
    </citation>
    <scope>NUCLEOTIDE SEQUENCE [LARGE SCALE GENOMIC DNA]</scope>
    <source>
        <strain evidence="10 11">GP3</strain>
    </source>
</reference>
<dbReference type="InterPro" id="IPR015376">
    <property type="entry name" value="Znr_NADH_PPase"/>
</dbReference>
<dbReference type="GO" id="GO:0046872">
    <property type="term" value="F:metal ion binding"/>
    <property type="evidence" value="ECO:0007669"/>
    <property type="project" value="UniProtKB-KW"/>
</dbReference>
<dbReference type="InterPro" id="IPR000086">
    <property type="entry name" value="NUDIX_hydrolase_dom"/>
</dbReference>
<dbReference type="AlphaFoldDB" id="A0A2V3DNI1"/>
<dbReference type="InterPro" id="IPR020084">
    <property type="entry name" value="NUDIX_hydrolase_CS"/>
</dbReference>
<dbReference type="GO" id="GO:0005829">
    <property type="term" value="C:cytosol"/>
    <property type="evidence" value="ECO:0007669"/>
    <property type="project" value="TreeGrafter"/>
</dbReference>
<evidence type="ECO:0000256" key="6">
    <source>
        <dbReference type="ARBA" id="ARBA00022801"/>
    </source>
</evidence>
<sequence length="326" mass="35729">MTKPNTSPDVVLDRQCEQRNEQGFLETVMSTGTYRAVIFHNRKALISEPEHSPDHNSPDYSVTYLSPTQLPRDLPAGTQTVYLGKVLPGQGHPLAAGTPLILFALPHDAGELGWVPDGSSFMGYRDVGQQLRAADAQIVIQAQAVANWHATHTFCPRCGNPMEPMKAGWMRRCVQDGSEHFPRTDPAAIVAIVGADERILLANNFQWDQKRYSTVAGFVEAGESAEAGAVREIAEEVGVRLHALHYVASQAWPFPRSLMLGYIGYTNDTVATPDLTEVRAAKWFSRAELQGAVLNGEAVISSRASIARELIEHWYGGKILEPGEQA</sequence>
<dbReference type="Proteomes" id="UP000246303">
    <property type="component" value="Unassembled WGS sequence"/>
</dbReference>
<dbReference type="InterPro" id="IPR049734">
    <property type="entry name" value="NudC-like_C"/>
</dbReference>
<dbReference type="EMBL" id="QHLZ01000010">
    <property type="protein sequence ID" value="PXA64533.1"/>
    <property type="molecule type" value="Genomic_DNA"/>
</dbReference>
<dbReference type="CDD" id="cd03429">
    <property type="entry name" value="NUDIX_NADH_pyrophosphatase_Nudt13"/>
    <property type="match status" value="1"/>
</dbReference>
<dbReference type="PROSITE" id="PS00893">
    <property type="entry name" value="NUDIX_BOX"/>
    <property type="match status" value="1"/>
</dbReference>
<comment type="cofactor">
    <cofactor evidence="1">
        <name>Mg(2+)</name>
        <dbReference type="ChEBI" id="CHEBI:18420"/>
    </cofactor>
</comment>
<comment type="caution">
    <text evidence="10">The sequence shown here is derived from an EMBL/GenBank/DDBJ whole genome shotgun (WGS) entry which is preliminary data.</text>
</comment>
<dbReference type="GO" id="GO:0019677">
    <property type="term" value="P:NAD+ catabolic process"/>
    <property type="evidence" value="ECO:0007669"/>
    <property type="project" value="TreeGrafter"/>
</dbReference>
<dbReference type="InterPro" id="IPR050241">
    <property type="entry name" value="NAD-cap_RNA_hydrolase_NudC"/>
</dbReference>
<dbReference type="GO" id="GO:0006742">
    <property type="term" value="P:NADP+ catabolic process"/>
    <property type="evidence" value="ECO:0007669"/>
    <property type="project" value="TreeGrafter"/>
</dbReference>
<dbReference type="Pfam" id="PF09297">
    <property type="entry name" value="Zn_ribbon_NUD"/>
    <property type="match status" value="1"/>
</dbReference>
<evidence type="ECO:0000256" key="5">
    <source>
        <dbReference type="ARBA" id="ARBA00022723"/>
    </source>
</evidence>
<name>A0A2V3DNI1_9MICC</name>
<evidence type="ECO:0000256" key="1">
    <source>
        <dbReference type="ARBA" id="ARBA00001946"/>
    </source>
</evidence>
<dbReference type="Gene3D" id="3.90.79.10">
    <property type="entry name" value="Nucleoside Triphosphate Pyrophosphohydrolase"/>
    <property type="match status" value="1"/>
</dbReference>
<evidence type="ECO:0000313" key="11">
    <source>
        <dbReference type="Proteomes" id="UP000246303"/>
    </source>
</evidence>
<dbReference type="EC" id="3.6.1.22" evidence="4"/>
<dbReference type="SUPFAM" id="SSF55811">
    <property type="entry name" value="Nudix"/>
    <property type="match status" value="1"/>
</dbReference>
<comment type="catalytic activity">
    <reaction evidence="9">
        <text>a 5'-end NAD(+)-phospho-ribonucleoside in mRNA + H2O = a 5'-end phospho-adenosine-phospho-ribonucleoside in mRNA + beta-nicotinamide D-ribonucleotide + 2 H(+)</text>
        <dbReference type="Rhea" id="RHEA:60876"/>
        <dbReference type="Rhea" id="RHEA-COMP:15698"/>
        <dbReference type="Rhea" id="RHEA-COMP:15719"/>
        <dbReference type="ChEBI" id="CHEBI:14649"/>
        <dbReference type="ChEBI" id="CHEBI:15377"/>
        <dbReference type="ChEBI" id="CHEBI:15378"/>
        <dbReference type="ChEBI" id="CHEBI:144029"/>
        <dbReference type="ChEBI" id="CHEBI:144051"/>
    </reaction>
    <physiologicalReaction direction="left-to-right" evidence="9">
        <dbReference type="Rhea" id="RHEA:60877"/>
    </physiologicalReaction>
</comment>
<keyword evidence="8" id="KW-0520">NAD</keyword>
<protein>
    <recommendedName>
        <fullName evidence="4">NAD(+) diphosphatase</fullName>
        <ecNumber evidence="4">3.6.1.22</ecNumber>
    </recommendedName>
</protein>
<dbReference type="GO" id="GO:0035529">
    <property type="term" value="F:NADH pyrophosphatase activity"/>
    <property type="evidence" value="ECO:0007669"/>
    <property type="project" value="TreeGrafter"/>
</dbReference>
<dbReference type="PANTHER" id="PTHR42904">
    <property type="entry name" value="NUDIX HYDROLASE, NUDC SUBFAMILY"/>
    <property type="match status" value="1"/>
</dbReference>
<gene>
    <name evidence="10" type="ORF">CVS29_14395</name>
</gene>
<evidence type="ECO:0000256" key="3">
    <source>
        <dbReference type="ARBA" id="ARBA00009595"/>
    </source>
</evidence>
<dbReference type="NCBIfam" id="NF001299">
    <property type="entry name" value="PRK00241.1"/>
    <property type="match status" value="1"/>
</dbReference>
<evidence type="ECO:0000256" key="9">
    <source>
        <dbReference type="ARBA" id="ARBA00023679"/>
    </source>
</evidence>
<evidence type="ECO:0000256" key="2">
    <source>
        <dbReference type="ARBA" id="ARBA00001947"/>
    </source>
</evidence>